<evidence type="ECO:0000313" key="2">
    <source>
        <dbReference type="EMBL" id="MBC8318073.1"/>
    </source>
</evidence>
<dbReference type="Proteomes" id="UP000614424">
    <property type="component" value="Unassembled WGS sequence"/>
</dbReference>
<evidence type="ECO:0000313" key="3">
    <source>
        <dbReference type="Proteomes" id="UP000614424"/>
    </source>
</evidence>
<evidence type="ECO:0000256" key="1">
    <source>
        <dbReference type="SAM" id="SignalP"/>
    </source>
</evidence>
<comment type="caution">
    <text evidence="2">The sequence shown here is derived from an EMBL/GenBank/DDBJ whole genome shotgun (WGS) entry which is preliminary data.</text>
</comment>
<feature type="chain" id="PRO_5035232551" description="Outer membrane protein beta-barrel domain-containing protein" evidence="1">
    <location>
        <begin position="29"/>
        <end position="278"/>
    </location>
</feature>
<gene>
    <name evidence="2" type="ORF">H8E41_09210</name>
</gene>
<accession>A0A8J6NFQ2</accession>
<reference evidence="2 3" key="1">
    <citation type="submission" date="2020-08" db="EMBL/GenBank/DDBJ databases">
        <title>Bridging the membrane lipid divide: bacteria of the FCB group superphylum have the potential to synthesize archaeal ether lipids.</title>
        <authorList>
            <person name="Villanueva L."/>
            <person name="Von Meijenfeldt F.A.B."/>
            <person name="Westbye A.B."/>
            <person name="Yadav S."/>
            <person name="Hopmans E.C."/>
            <person name="Dutilh B.E."/>
            <person name="Sinninghe Damste J.S."/>
        </authorList>
    </citation>
    <scope>NUCLEOTIDE SEQUENCE [LARGE SCALE GENOMIC DNA]</scope>
    <source>
        <strain evidence="2">NIOZ-UU47</strain>
    </source>
</reference>
<proteinExistence type="predicted"/>
<evidence type="ECO:0008006" key="4">
    <source>
        <dbReference type="Google" id="ProtNLM"/>
    </source>
</evidence>
<protein>
    <recommendedName>
        <fullName evidence="4">Outer membrane protein beta-barrel domain-containing protein</fullName>
    </recommendedName>
</protein>
<keyword evidence="1" id="KW-0732">Signal</keyword>
<sequence>MKKSYKALATTLALGMLAIGITAAPVFAEEEKPTADLSVSLLSKYVWRGFELSDDSIVIQPSMTVGYKGFAANFWGNMDTDQHEDYYTEGNTANWNETDFTLSYDGSMGMVDYGVGYIYYALEDGLEDTQEIYLSASLQTLLAPTLTIYRDIDVGPSTYITLDISHSLPLSESLTLDLGAQASYYSFDNGSDAADPDDVKKGDPSPDGYSALHTGLLSASMTFPVGEYFTITPEIYYSFPLSSDADDFLEIANDYDSDAKIDGETDFIYGGVTLGMSF</sequence>
<dbReference type="AlphaFoldDB" id="A0A8J6NFQ2"/>
<feature type="signal peptide" evidence="1">
    <location>
        <begin position="1"/>
        <end position="28"/>
    </location>
</feature>
<name>A0A8J6NFQ2_9BACT</name>
<dbReference type="EMBL" id="JACNJZ010000126">
    <property type="protein sequence ID" value="MBC8318073.1"/>
    <property type="molecule type" value="Genomic_DNA"/>
</dbReference>
<organism evidence="2 3">
    <name type="scientific">Candidatus Desulfobia pelagia</name>
    <dbReference type="NCBI Taxonomy" id="2841692"/>
    <lineage>
        <taxon>Bacteria</taxon>
        <taxon>Pseudomonadati</taxon>
        <taxon>Thermodesulfobacteriota</taxon>
        <taxon>Desulfobulbia</taxon>
        <taxon>Desulfobulbales</taxon>
        <taxon>Desulfobulbaceae</taxon>
        <taxon>Candidatus Desulfobia</taxon>
    </lineage>
</organism>